<proteinExistence type="inferred from homology"/>
<protein>
    <recommendedName>
        <fullName evidence="1">UPF0311 protein JJB11_09365</fullName>
    </recommendedName>
</protein>
<keyword evidence="3" id="KW-1185">Reference proteome</keyword>
<dbReference type="PANTHER" id="PTHR37315">
    <property type="entry name" value="UPF0311 PROTEIN BLR7842"/>
    <property type="match status" value="1"/>
</dbReference>
<reference evidence="2" key="1">
    <citation type="journal article" date="2012" name="J. Microbiol. Biotechnol.">
        <title>Ramlibacter ginsenosidimutans sp. nov., with ginsenoside-converting activity.</title>
        <authorList>
            <person name="Wang L."/>
            <person name="An D.S."/>
            <person name="Kim S.G."/>
            <person name="Jin F.X."/>
            <person name="Kim S.C."/>
            <person name="Lee S.T."/>
            <person name="Im W.T."/>
        </authorList>
    </citation>
    <scope>NUCLEOTIDE SEQUENCE</scope>
    <source>
        <strain evidence="2">KACC 17527</strain>
    </source>
</reference>
<name>A0A934TRK9_9BURK</name>
<evidence type="ECO:0000313" key="2">
    <source>
        <dbReference type="EMBL" id="MBK6006297.1"/>
    </source>
</evidence>
<reference evidence="2" key="2">
    <citation type="submission" date="2021-01" db="EMBL/GenBank/DDBJ databases">
        <authorList>
            <person name="Kang M."/>
        </authorList>
    </citation>
    <scope>NUCLEOTIDE SEQUENCE</scope>
    <source>
        <strain evidence="2">KACC 17527</strain>
    </source>
</reference>
<dbReference type="Pfam" id="PF11578">
    <property type="entry name" value="DUF3237"/>
    <property type="match status" value="1"/>
</dbReference>
<dbReference type="HAMAP" id="MF_00775">
    <property type="entry name" value="UPF0311"/>
    <property type="match status" value="1"/>
</dbReference>
<dbReference type="AlphaFoldDB" id="A0A934TRK9"/>
<dbReference type="Gene3D" id="2.40.160.20">
    <property type="match status" value="1"/>
</dbReference>
<accession>A0A934TRK9</accession>
<evidence type="ECO:0000256" key="1">
    <source>
        <dbReference type="HAMAP-Rule" id="MF_00775"/>
    </source>
</evidence>
<organism evidence="2 3">
    <name type="scientific">Ramlibacter ginsenosidimutans</name>
    <dbReference type="NCBI Taxonomy" id="502333"/>
    <lineage>
        <taxon>Bacteria</taxon>
        <taxon>Pseudomonadati</taxon>
        <taxon>Pseudomonadota</taxon>
        <taxon>Betaproteobacteria</taxon>
        <taxon>Burkholderiales</taxon>
        <taxon>Comamonadaceae</taxon>
        <taxon>Ramlibacter</taxon>
    </lineage>
</organism>
<evidence type="ECO:0000313" key="3">
    <source>
        <dbReference type="Proteomes" id="UP000630528"/>
    </source>
</evidence>
<dbReference type="PANTHER" id="PTHR37315:SF1">
    <property type="entry name" value="UPF0311 PROTEIN BLR7842"/>
    <property type="match status" value="1"/>
</dbReference>
<dbReference type="EMBL" id="JAEPWM010000002">
    <property type="protein sequence ID" value="MBK6006297.1"/>
    <property type="molecule type" value="Genomic_DNA"/>
</dbReference>
<dbReference type="InterPro" id="IPR020915">
    <property type="entry name" value="UPF0311"/>
</dbReference>
<dbReference type="RefSeq" id="WP_201168920.1">
    <property type="nucleotide sequence ID" value="NZ_JAEPWM010000002.1"/>
</dbReference>
<comment type="caution">
    <text evidence="2">The sequence shown here is derived from an EMBL/GenBank/DDBJ whole genome shotgun (WGS) entry which is preliminary data.</text>
</comment>
<sequence length="155" mass="16878">MTPLAPPQLRWFADLSVRVGTPHEIGSTPAGNRRVIPIVGGEVQGEGWTGRVLSGGADFQAIVSPTLAQLDARYVIETEAGELVFVANRAIRVAAPEVTARLVRGEPVDPADVYFRCVPSFETSAPSLAWINERVFVGTGVRRPDEVRMTFFQMD</sequence>
<dbReference type="Proteomes" id="UP000630528">
    <property type="component" value="Unassembled WGS sequence"/>
</dbReference>
<comment type="similarity">
    <text evidence="1">Belongs to the UPF0311 family.</text>
</comment>
<gene>
    <name evidence="2" type="ORF">JJB11_09365</name>
</gene>